<comment type="function">
    <text evidence="19">Catalyzes the 2 serial methylation steps for the conversion of the 7-monomethylguanosine (m(7)G) caps of snRNAs and snoRNAs to a 2,2,7-trimethylguanosine (m(2,2,7)G) cap structure. The enzyme is specific for guanine, and N7 methylation must precede N2 methylation. Hypermethylation of the m7G cap of U snRNAs leads to their concentration in nuclear foci, their colocalization with coilin and the formation of canonical Cajal bodies (CBs). Plays a role in transcriptional regulation.</text>
</comment>
<evidence type="ECO:0000256" key="7">
    <source>
        <dbReference type="ARBA" id="ARBA00022603"/>
    </source>
</evidence>
<evidence type="ECO:0000256" key="3">
    <source>
        <dbReference type="ARBA" id="ARBA00004604"/>
    </source>
</evidence>
<evidence type="ECO:0000256" key="22">
    <source>
        <dbReference type="ARBA" id="ARBA00081504"/>
    </source>
</evidence>
<comment type="caution">
    <text evidence="24">The sequence shown here is derived from an EMBL/GenBank/DDBJ whole genome shotgun (WGS) entry which is preliminary data.</text>
</comment>
<evidence type="ECO:0000256" key="16">
    <source>
        <dbReference type="ARBA" id="ARBA00048763"/>
    </source>
</evidence>
<keyword evidence="12" id="KW-0539">Nucleus</keyword>
<dbReference type="AlphaFoldDB" id="A0A813XB28"/>
<sequence length="610" mass="70034">MVRSGSGPVANVSVTLGDSNHNHDIKFVLSRVLLNDLNLLKWSMYNKPKKTAVDQITDNLAELEVQNNPQEEPLDEETLAMIQMGLPTSFTSSLVCILTVSLVVIQCYIPRRKQYSYSSDDQKYSEEARSQEEQTVDSNSEYKNALEKWLAYWNAEGYKIASDSWTHHNDINTINDTSTSSDSGINEEQHLVDLWREHYLTTYDNKLKEYCTKENIDYEPFYQYISESYCGDEVEVEESMNVTEEAPLTVNTKVTRRNDSVGDGEPRKKQKPDAVDDVDERQRTKQKFKKLGLYMDDNNTANSILSSNVHLLSNYKQLSYGLILKKAIRIHTQWLNSDDNIKMMGDDNLVVSEDQEKKKDDMLVLNDVHDVLVPINSDKQRKKKKQKPKQLIVDKNSLPDQFQNDQELLKYWLQRYRLFSKFDEGIVLDTEGWFSVTPEKIARHISKRCQCDVIIDAFCGVGGNAIQFAFTCEKVIAIDIDQKKIECAKQNARIYGVEDRIEFIQGDFMKLAPTLKADVVFLSPPWGGPSYGLIELFDLEKNIELNGFHVFQSAQLISENIAYFLPRNINVEQVVSLSPNGVSMELEQNFLNNRLKTVTAYFGELARQCE</sequence>
<evidence type="ECO:0000256" key="4">
    <source>
        <dbReference type="ARBA" id="ARBA00018517"/>
    </source>
</evidence>
<comment type="catalytic activity">
    <reaction evidence="15">
        <text>a 5'-end (N(7)-methyl 5'-triphosphoguanosine)-ribonucleoside in snoRNA + S-adenosyl-L-methionine = a 5'-end (N(2),N(7)-dimethyl 5'-triphosphoguanosine)-ribonucleoside in snoRNA + S-adenosyl-L-homocysteine + H(+)</text>
        <dbReference type="Rhea" id="RHEA:78475"/>
        <dbReference type="Rhea" id="RHEA-COMP:19086"/>
        <dbReference type="Rhea" id="RHEA-COMP:19088"/>
        <dbReference type="ChEBI" id="CHEBI:15378"/>
        <dbReference type="ChEBI" id="CHEBI:57856"/>
        <dbReference type="ChEBI" id="CHEBI:59789"/>
        <dbReference type="ChEBI" id="CHEBI:156461"/>
        <dbReference type="ChEBI" id="CHEBI:172880"/>
    </reaction>
    <physiologicalReaction direction="left-to-right" evidence="15">
        <dbReference type="Rhea" id="RHEA:78476"/>
    </physiologicalReaction>
</comment>
<gene>
    <name evidence="24" type="ORF">GPM918_LOCUS6912</name>
    <name evidence="25" type="ORF">SRO942_LOCUS6912</name>
</gene>
<dbReference type="GO" id="GO:0071164">
    <property type="term" value="F:RNA cap trimethylguanosine synthase activity"/>
    <property type="evidence" value="ECO:0007669"/>
    <property type="project" value="TreeGrafter"/>
</dbReference>
<comment type="subunit">
    <text evidence="20">May form homooligomers. Interacts with CREBBP/CBP, EED/WAIT1, EP300/P300, NCOA6/PRIP, PPARBP/PBP and SMN.</text>
</comment>
<protein>
    <recommendedName>
        <fullName evidence="4">Trimethylguanosine synthase</fullName>
    </recommendedName>
    <alternativeName>
        <fullName evidence="18">Cap-specific guanine-N(2) methyltransferase</fullName>
    </alternativeName>
    <alternativeName>
        <fullName evidence="21">Nuclear receptor coactivator 6-interacting protein</fullName>
    </alternativeName>
    <alternativeName>
        <fullName evidence="22">PRIP-interacting protein with methyltransferase motif</fullName>
    </alternativeName>
</protein>
<evidence type="ECO:0000256" key="19">
    <source>
        <dbReference type="ARBA" id="ARBA00057179"/>
    </source>
</evidence>
<evidence type="ECO:0000313" key="24">
    <source>
        <dbReference type="EMBL" id="CAF0867372.1"/>
    </source>
</evidence>
<evidence type="ECO:0000256" key="8">
    <source>
        <dbReference type="ARBA" id="ARBA00022679"/>
    </source>
</evidence>
<dbReference type="Proteomes" id="UP000681722">
    <property type="component" value="Unassembled WGS sequence"/>
</dbReference>
<organism evidence="24 26">
    <name type="scientific">Didymodactylos carnosus</name>
    <dbReference type="NCBI Taxonomy" id="1234261"/>
    <lineage>
        <taxon>Eukaryota</taxon>
        <taxon>Metazoa</taxon>
        <taxon>Spiralia</taxon>
        <taxon>Gnathifera</taxon>
        <taxon>Rotifera</taxon>
        <taxon>Eurotatoria</taxon>
        <taxon>Bdelloidea</taxon>
        <taxon>Philodinida</taxon>
        <taxon>Philodinidae</taxon>
        <taxon>Didymodactylos</taxon>
    </lineage>
</organism>
<dbReference type="InterPro" id="IPR029063">
    <property type="entry name" value="SAM-dependent_MTases_sf"/>
</dbReference>
<evidence type="ECO:0000256" key="18">
    <source>
        <dbReference type="ARBA" id="ARBA00049790"/>
    </source>
</evidence>
<accession>A0A813XB28</accession>
<evidence type="ECO:0000256" key="5">
    <source>
        <dbReference type="ARBA" id="ARBA00022490"/>
    </source>
</evidence>
<evidence type="ECO:0000256" key="15">
    <source>
        <dbReference type="ARBA" id="ARBA00048740"/>
    </source>
</evidence>
<comment type="similarity">
    <text evidence="13">Belongs to the methyltransferase superfamily. Trimethylguanosine synthase family.</text>
</comment>
<evidence type="ECO:0000313" key="26">
    <source>
        <dbReference type="Proteomes" id="UP000663829"/>
    </source>
</evidence>
<dbReference type="SUPFAM" id="SSF53335">
    <property type="entry name" value="S-adenosyl-L-methionine-dependent methyltransferases"/>
    <property type="match status" value="1"/>
</dbReference>
<dbReference type="GO" id="GO:0005737">
    <property type="term" value="C:cytoplasm"/>
    <property type="evidence" value="ECO:0007669"/>
    <property type="project" value="UniProtKB-SubCell"/>
</dbReference>
<keyword evidence="8" id="KW-0808">Transferase</keyword>
<dbReference type="PANTHER" id="PTHR14741:SF32">
    <property type="entry name" value="TRIMETHYLGUANOSINE SYNTHASE"/>
    <property type="match status" value="1"/>
</dbReference>
<evidence type="ECO:0000313" key="25">
    <source>
        <dbReference type="EMBL" id="CAF3654824.1"/>
    </source>
</evidence>
<proteinExistence type="inferred from homology"/>
<evidence type="ECO:0000256" key="12">
    <source>
        <dbReference type="ARBA" id="ARBA00023242"/>
    </source>
</evidence>
<dbReference type="EMBL" id="CAJOBC010001093">
    <property type="protein sequence ID" value="CAF3654824.1"/>
    <property type="molecule type" value="Genomic_DNA"/>
</dbReference>
<evidence type="ECO:0000256" key="23">
    <source>
        <dbReference type="SAM" id="MobiDB-lite"/>
    </source>
</evidence>
<keyword evidence="11" id="KW-0804">Transcription</keyword>
<keyword evidence="6" id="KW-0597">Phosphoprotein</keyword>
<dbReference type="CDD" id="cd02440">
    <property type="entry name" value="AdoMet_MTases"/>
    <property type="match status" value="1"/>
</dbReference>
<evidence type="ECO:0000256" key="20">
    <source>
        <dbReference type="ARBA" id="ARBA00064494"/>
    </source>
</evidence>
<dbReference type="Proteomes" id="UP000663829">
    <property type="component" value="Unassembled WGS sequence"/>
</dbReference>
<evidence type="ECO:0000256" key="9">
    <source>
        <dbReference type="ARBA" id="ARBA00022691"/>
    </source>
</evidence>
<evidence type="ECO:0000256" key="2">
    <source>
        <dbReference type="ARBA" id="ARBA00004496"/>
    </source>
</evidence>
<keyword evidence="5" id="KW-0963">Cytoplasm</keyword>
<feature type="region of interest" description="Disordered" evidence="23">
    <location>
        <begin position="249"/>
        <end position="282"/>
    </location>
</feature>
<keyword evidence="26" id="KW-1185">Reference proteome</keyword>
<dbReference type="GO" id="GO:0005730">
    <property type="term" value="C:nucleolus"/>
    <property type="evidence" value="ECO:0007669"/>
    <property type="project" value="UniProtKB-SubCell"/>
</dbReference>
<reference evidence="24" key="1">
    <citation type="submission" date="2021-02" db="EMBL/GenBank/DDBJ databases">
        <authorList>
            <person name="Nowell W R."/>
        </authorList>
    </citation>
    <scope>NUCLEOTIDE SEQUENCE</scope>
</reference>
<evidence type="ECO:0000256" key="11">
    <source>
        <dbReference type="ARBA" id="ARBA00023163"/>
    </source>
</evidence>
<feature type="region of interest" description="Disordered" evidence="23">
    <location>
        <begin position="120"/>
        <end position="139"/>
    </location>
</feature>
<comment type="catalytic activity">
    <reaction evidence="16">
        <text>a 5'-end (N(2),N(7)-dimethyl 5'-triphosphoguanosine)-ribonucleoside in snRNA + S-adenosyl-L-methionine = a 5'-end (N(2),N(2),N(7)-trimethyl 5'-triphosphoguanosine)-ribonucleoside in snRNA + S-adenosyl-L-homocysteine + H(+)</text>
        <dbReference type="Rhea" id="RHEA:78479"/>
        <dbReference type="Rhea" id="RHEA-COMP:19087"/>
        <dbReference type="Rhea" id="RHEA-COMP:19089"/>
        <dbReference type="ChEBI" id="CHEBI:15378"/>
        <dbReference type="ChEBI" id="CHEBI:57856"/>
        <dbReference type="ChEBI" id="CHEBI:59789"/>
        <dbReference type="ChEBI" id="CHEBI:167623"/>
        <dbReference type="ChEBI" id="CHEBI:172880"/>
    </reaction>
    <physiologicalReaction direction="left-to-right" evidence="16">
        <dbReference type="Rhea" id="RHEA:78480"/>
    </physiologicalReaction>
</comment>
<dbReference type="PANTHER" id="PTHR14741">
    <property type="entry name" value="S-ADENOSYLMETHIONINE-DEPENDENT METHYLTRANSFERASE RELATED"/>
    <property type="match status" value="1"/>
</dbReference>
<feature type="compositionally biased region" description="Basic and acidic residues" evidence="23">
    <location>
        <begin position="256"/>
        <end position="274"/>
    </location>
</feature>
<evidence type="ECO:0000256" key="17">
    <source>
        <dbReference type="ARBA" id="ARBA00049075"/>
    </source>
</evidence>
<dbReference type="EMBL" id="CAJNOQ010001093">
    <property type="protein sequence ID" value="CAF0867372.1"/>
    <property type="molecule type" value="Genomic_DNA"/>
</dbReference>
<comment type="catalytic activity">
    <reaction evidence="14">
        <text>a 5'-end (N(2),N(7)-dimethyl 5'-triphosphoguanosine)-ribonucleoside in snoRNA + S-adenosyl-L-methionine = a 5'-end (N(2),N(2),N(7)-trimethyl 5'-triphosphoguanosine)-ribonucleoside in snoRNA + S-adenosyl-L-homocysteine + H(+)</text>
        <dbReference type="Rhea" id="RHEA:78507"/>
        <dbReference type="Rhea" id="RHEA-COMP:19088"/>
        <dbReference type="Rhea" id="RHEA-COMP:19090"/>
        <dbReference type="ChEBI" id="CHEBI:15378"/>
        <dbReference type="ChEBI" id="CHEBI:57856"/>
        <dbReference type="ChEBI" id="CHEBI:59789"/>
        <dbReference type="ChEBI" id="CHEBI:167623"/>
        <dbReference type="ChEBI" id="CHEBI:172880"/>
    </reaction>
    <physiologicalReaction direction="left-to-right" evidence="14">
        <dbReference type="Rhea" id="RHEA:78508"/>
    </physiologicalReaction>
</comment>
<evidence type="ECO:0000256" key="13">
    <source>
        <dbReference type="ARBA" id="ARBA00025783"/>
    </source>
</evidence>
<evidence type="ECO:0000256" key="14">
    <source>
        <dbReference type="ARBA" id="ARBA00047418"/>
    </source>
</evidence>
<keyword evidence="9" id="KW-0949">S-adenosyl-L-methionine</keyword>
<keyword evidence="10" id="KW-0805">Transcription regulation</keyword>
<dbReference type="Gene3D" id="3.40.50.150">
    <property type="entry name" value="Vaccinia Virus protein VP39"/>
    <property type="match status" value="1"/>
</dbReference>
<name>A0A813XB28_9BILA</name>
<evidence type="ECO:0000256" key="1">
    <source>
        <dbReference type="ARBA" id="ARBA00004408"/>
    </source>
</evidence>
<dbReference type="FunFam" id="3.40.50.150:FF:000066">
    <property type="entry name" value="Trimethylguanosine synthase 1"/>
    <property type="match status" value="1"/>
</dbReference>
<evidence type="ECO:0000256" key="21">
    <source>
        <dbReference type="ARBA" id="ARBA00079339"/>
    </source>
</evidence>
<dbReference type="Pfam" id="PF09445">
    <property type="entry name" value="Methyltransf_15"/>
    <property type="match status" value="1"/>
</dbReference>
<keyword evidence="7" id="KW-0489">Methyltransferase</keyword>
<comment type="catalytic activity">
    <reaction evidence="17">
        <text>a 5'-end (N(7)-methyl 5'-triphosphoguanosine)-ribonucleoside in snRNA + S-adenosyl-L-methionine = a 5'-end (N(2),N(7)-dimethyl 5'-triphosphoguanosine)-ribonucleoside in snRNA + S-adenosyl-L-homocysteine + H(+)</text>
        <dbReference type="Rhea" id="RHEA:78471"/>
        <dbReference type="Rhea" id="RHEA-COMP:19085"/>
        <dbReference type="Rhea" id="RHEA-COMP:19087"/>
        <dbReference type="ChEBI" id="CHEBI:15378"/>
        <dbReference type="ChEBI" id="CHEBI:57856"/>
        <dbReference type="ChEBI" id="CHEBI:59789"/>
        <dbReference type="ChEBI" id="CHEBI:156461"/>
        <dbReference type="ChEBI" id="CHEBI:172880"/>
    </reaction>
    <physiologicalReaction direction="left-to-right" evidence="17">
        <dbReference type="Rhea" id="RHEA:78472"/>
    </physiologicalReaction>
</comment>
<feature type="compositionally biased region" description="Basic and acidic residues" evidence="23">
    <location>
        <begin position="120"/>
        <end position="132"/>
    </location>
</feature>
<dbReference type="OrthoDB" id="194443at2759"/>
<evidence type="ECO:0000256" key="10">
    <source>
        <dbReference type="ARBA" id="ARBA00023015"/>
    </source>
</evidence>
<dbReference type="InterPro" id="IPR019012">
    <property type="entry name" value="RNA_cap_Gua-N2-MeTrfase"/>
</dbReference>
<dbReference type="GO" id="GO:0015030">
    <property type="term" value="C:Cajal body"/>
    <property type="evidence" value="ECO:0007669"/>
    <property type="project" value="UniProtKB-SubCell"/>
</dbReference>
<evidence type="ECO:0000256" key="6">
    <source>
        <dbReference type="ARBA" id="ARBA00022553"/>
    </source>
</evidence>
<comment type="subcellular location">
    <subcellularLocation>
        <location evidence="2">Cytoplasm</location>
    </subcellularLocation>
    <subcellularLocation>
        <location evidence="1">Nucleus</location>
        <location evidence="1">Cajal body</location>
    </subcellularLocation>
    <subcellularLocation>
        <location evidence="3">Nucleus</location>
        <location evidence="3">Nucleolus</location>
    </subcellularLocation>
</comment>